<proteinExistence type="inferred from homology"/>
<evidence type="ECO:0000256" key="1">
    <source>
        <dbReference type="ARBA" id="ARBA00005576"/>
    </source>
</evidence>
<keyword evidence="8" id="KW-1185">Reference proteome</keyword>
<dbReference type="GeneID" id="19738189"/>
<dbReference type="KEGG" id="vg:19738189"/>
<keyword evidence="5" id="KW-0804">Transcription</keyword>
<evidence type="ECO:0000256" key="3">
    <source>
        <dbReference type="ARBA" id="ARBA00023015"/>
    </source>
</evidence>
<gene>
    <name evidence="7" type="ORF">pepv_183</name>
</gene>
<dbReference type="GO" id="GO:0045893">
    <property type="term" value="P:positive regulation of DNA-templated transcription"/>
    <property type="evidence" value="ECO:0007669"/>
    <property type="project" value="InterPro"/>
</dbReference>
<dbReference type="InterPro" id="IPR007532">
    <property type="entry name" value="Poxvirus_early-TF_lsu"/>
</dbReference>
<evidence type="ECO:0000256" key="4">
    <source>
        <dbReference type="ARBA" id="ARBA00023125"/>
    </source>
</evidence>
<evidence type="ECO:0000256" key="5">
    <source>
        <dbReference type="ARBA" id="ARBA00023163"/>
    </source>
</evidence>
<evidence type="ECO:0000256" key="6">
    <source>
        <dbReference type="ARBA" id="ARBA00029798"/>
    </source>
</evidence>
<keyword evidence="4" id="KW-0238">DNA-binding</keyword>
<protein>
    <recommendedName>
        <fullName evidence="2">Early transcription factor 82 kDa subunit</fullName>
    </recommendedName>
    <alternativeName>
        <fullName evidence="6">ETF large subunit</fullName>
    </alternativeName>
</protein>
<reference evidence="7 8" key="1">
    <citation type="journal article" date="2014" name="BMC Genomics">
        <title>The complete genome sequences of poxviruses isolated from a penguin and a pigeon in South Africa and comparison to other sequenced avipoxviruses.</title>
        <authorList>
            <person name="Offerman K."/>
            <person name="Carulei O."/>
            <person name="van der Walt A.P."/>
            <person name="Douglass N."/>
            <person name="Williamson A.L."/>
        </authorList>
    </citation>
    <scope>NUCLEOTIDE SEQUENCE [LARGE SCALE GENOMIC DNA]</scope>
    <source>
        <strain evidence="7">PSan92</strain>
    </source>
</reference>
<evidence type="ECO:0000256" key="2">
    <source>
        <dbReference type="ARBA" id="ARBA00018649"/>
    </source>
</evidence>
<sequence>MYVVNPQLVVLVDKDQEILDVLYLTLYDGIDERSSMYYFIKNHLRVPIDRVRVLKKHIILTLKISQVKGYICDLLNIDEEIIIYSHKNNLEYSYVDNTTFNPFTMTQRKTLLKSESFLYNVYTDACNFLVIWVVKAADTMVKELGSYEEVDANVLKFESRLIEMFPDLDLDFTVESKFNNVFRTNLKMTGLRNIVLNNTDKKILFIKSDEYFINLSGNHFVINDESLNLSIWDDDGSLAISSDGNTITVNNVKLFTDIIPNNNVQMERIKSDITYKVNLATPITSKVKLDIETSFIFIETATNNILLSVDKKISIILAKNHISIKVKNHIPNIEKYFTFLVVFINRLFNTVKQSMDFTKIETIYWSRICQNTKDKNRKPVIISSLEPDMVKVSDNFYKSPTNEVFVNNNEVMFTCNDKTGKYNNIGFLAIFYKLQKICIPCCFLKNQSHTDTFMACVHNKQTDKNVISPYILNYGKVVTDSKIAFLPPIFNDFFNSDLSISLESDNKRLKSTKGYHVIISCLHNCRYYTLKRIRTKNDIIQFVNTENVTLIANDIVYFPMKYSSINNKIYILVQEIVHEIVIAKKEEDKDMIYFEEPRTNKLKDMFPYKVKTVDIKEQNGLKLTTDGFYVDGELFTEPLSTKRSVFMDNISTQNNPIVKYFNSVFKYVVTDNKEIFIKTWVINTMLKLGISKDYTHTQIKTILEKYYKL</sequence>
<dbReference type="Proteomes" id="UP000140838">
    <property type="component" value="Genome"/>
</dbReference>
<accession>A0A068EF55</accession>
<dbReference type="EMBL" id="KJ859677">
    <property type="protein sequence ID" value="AID46909.1"/>
    <property type="molecule type" value="Genomic_DNA"/>
</dbReference>
<name>A0A068EF55_9POXV</name>
<organism evidence="7 8">
    <name type="scientific">Penguinpox virus</name>
    <dbReference type="NCBI Taxonomy" id="648998"/>
    <lineage>
        <taxon>Viruses</taxon>
        <taxon>Varidnaviria</taxon>
        <taxon>Bamfordvirae</taxon>
        <taxon>Nucleocytoviricota</taxon>
        <taxon>Pokkesviricetes</taxon>
        <taxon>Chitovirales</taxon>
        <taxon>Poxviridae</taxon>
        <taxon>Chordopoxvirinae</taxon>
        <taxon>Avipoxvirus</taxon>
        <taxon>Avipoxvirus penguinpox</taxon>
    </lineage>
</organism>
<dbReference type="Pfam" id="PF04441">
    <property type="entry name" value="Pox_VERT_large"/>
    <property type="match status" value="1"/>
</dbReference>
<comment type="similarity">
    <text evidence="1">Belongs to the poxviridae VETF large subunit family.</text>
</comment>
<dbReference type="GO" id="GO:0003677">
    <property type="term" value="F:DNA binding"/>
    <property type="evidence" value="ECO:0007669"/>
    <property type="project" value="UniProtKB-KW"/>
</dbReference>
<dbReference type="RefSeq" id="YP_009046167.1">
    <property type="nucleotide sequence ID" value="NC_024446.1"/>
</dbReference>
<evidence type="ECO:0000313" key="7">
    <source>
        <dbReference type="EMBL" id="AID46909.1"/>
    </source>
</evidence>
<evidence type="ECO:0000313" key="8">
    <source>
        <dbReference type="Proteomes" id="UP000140838"/>
    </source>
</evidence>
<keyword evidence="3" id="KW-0805">Transcription regulation</keyword>